<keyword evidence="3" id="KW-0282">Flagellum</keyword>
<comment type="subcellular location">
    <subcellularLocation>
        <location evidence="1">Cytoplasm</location>
        <location evidence="1">Cytosol</location>
    </subcellularLocation>
</comment>
<keyword evidence="4" id="KW-1185">Reference proteome</keyword>
<keyword evidence="3" id="KW-0969">Cilium</keyword>
<evidence type="ECO:0000256" key="1">
    <source>
        <dbReference type="PIRNR" id="PIRNR039090"/>
    </source>
</evidence>
<dbReference type="PIRSF" id="PIRSF039090">
    <property type="entry name" value="Flis"/>
    <property type="match status" value="1"/>
</dbReference>
<dbReference type="EMBL" id="CP064782">
    <property type="protein sequence ID" value="QWT48430.1"/>
    <property type="molecule type" value="Genomic_DNA"/>
</dbReference>
<dbReference type="AlphaFoldDB" id="A0A975SLB7"/>
<name>A0A975SLB7_9RHOO</name>
<evidence type="ECO:0000313" key="3">
    <source>
        <dbReference type="EMBL" id="QWT48430.1"/>
    </source>
</evidence>
<dbReference type="GO" id="GO:0071973">
    <property type="term" value="P:bacterial-type flagellum-dependent cell motility"/>
    <property type="evidence" value="ECO:0007669"/>
    <property type="project" value="TreeGrafter"/>
</dbReference>
<accession>A0A975SLB7</accession>
<dbReference type="RefSeq" id="WP_216129035.1">
    <property type="nucleotide sequence ID" value="NZ_CP064782.1"/>
</dbReference>
<dbReference type="KEGG" id="aiq:Azoinq_11265"/>
<dbReference type="GO" id="GO:0044780">
    <property type="term" value="P:bacterial-type flagellum assembly"/>
    <property type="evidence" value="ECO:0007669"/>
    <property type="project" value="InterPro"/>
</dbReference>
<dbReference type="PANTHER" id="PTHR34773">
    <property type="entry name" value="FLAGELLAR SECRETION CHAPERONE FLIS"/>
    <property type="match status" value="1"/>
</dbReference>
<sequence>MFSQGAKAYAQVNVETAVNTATPIQLVVLLYDGTVSALSAAKLEMTKGNIAVKARRINQAINIITELRHALRFDDEGIKSDGPDLAVSLNDLYVYMIKRICEANLHNDPKILDEVIFLMNDLGSAWKTLAKSQDQAEAASEPTPSSGISSHA</sequence>
<evidence type="ECO:0000313" key="4">
    <source>
        <dbReference type="Proteomes" id="UP000683428"/>
    </source>
</evidence>
<dbReference type="Proteomes" id="UP000683428">
    <property type="component" value="Chromosome"/>
</dbReference>
<dbReference type="InterPro" id="IPR003713">
    <property type="entry name" value="FliS"/>
</dbReference>
<dbReference type="CDD" id="cd16098">
    <property type="entry name" value="FliS"/>
    <property type="match status" value="1"/>
</dbReference>
<dbReference type="NCBIfam" id="TIGR00208">
    <property type="entry name" value="fliS"/>
    <property type="match status" value="1"/>
</dbReference>
<organism evidence="3 4">
    <name type="scientific">Azospira inquinata</name>
    <dbReference type="NCBI Taxonomy" id="2785627"/>
    <lineage>
        <taxon>Bacteria</taxon>
        <taxon>Pseudomonadati</taxon>
        <taxon>Pseudomonadota</taxon>
        <taxon>Betaproteobacteria</taxon>
        <taxon>Rhodocyclales</taxon>
        <taxon>Rhodocyclaceae</taxon>
        <taxon>Azospira</taxon>
    </lineage>
</organism>
<proteinExistence type="inferred from homology"/>
<feature type="region of interest" description="Disordered" evidence="2">
    <location>
        <begin position="133"/>
        <end position="152"/>
    </location>
</feature>
<dbReference type="PANTHER" id="PTHR34773:SF1">
    <property type="entry name" value="FLAGELLAR SECRETION CHAPERONE FLIS"/>
    <property type="match status" value="1"/>
</dbReference>
<feature type="compositionally biased region" description="Polar residues" evidence="2">
    <location>
        <begin position="142"/>
        <end position="152"/>
    </location>
</feature>
<keyword evidence="1" id="KW-1005">Bacterial flagellum biogenesis</keyword>
<keyword evidence="1" id="KW-0963">Cytoplasm</keyword>
<keyword evidence="3" id="KW-0966">Cell projection</keyword>
<dbReference type="Pfam" id="PF02561">
    <property type="entry name" value="FliS"/>
    <property type="match status" value="1"/>
</dbReference>
<comment type="similarity">
    <text evidence="1">Belongs to the FliS family.</text>
</comment>
<evidence type="ECO:0000256" key="2">
    <source>
        <dbReference type="SAM" id="MobiDB-lite"/>
    </source>
</evidence>
<reference evidence="3" key="1">
    <citation type="submission" date="2020-11" db="EMBL/GenBank/DDBJ databases">
        <title>Azospira inquinata sp. nov.</title>
        <authorList>
            <person name="Moe W.M."/>
            <person name="Mikes M.C."/>
        </authorList>
    </citation>
    <scope>NUCLEOTIDE SEQUENCE</scope>
    <source>
        <strain evidence="3">Azo-3</strain>
    </source>
</reference>
<gene>
    <name evidence="3" type="primary">fliS</name>
    <name evidence="3" type="ORF">Azoinq_11265</name>
</gene>
<protein>
    <recommendedName>
        <fullName evidence="1">Flagellar secretion chaperone FliS</fullName>
    </recommendedName>
</protein>